<dbReference type="Proteomes" id="UP001165090">
    <property type="component" value="Unassembled WGS sequence"/>
</dbReference>
<evidence type="ECO:0000313" key="3">
    <source>
        <dbReference type="Proteomes" id="UP001165090"/>
    </source>
</evidence>
<sequence length="273" mass="28566">MSPVDEQKRELCKQAYLLICKYCAAAGKEGKEACDFRNTLRKPHALDIDKETNKLLVAELTKFKQQGGITALLASAGTPQGSYGGASAGAGAAGVKATRSKGAGGSAAGTAPGLPPLGPGAGGAGAGAASRSAAKPSRSAAKGGSKVEVPGQMPASLPPRIGYKVNRWWPKEGQWFTAVVTDYNIERNEYRLTYNLCNQNETYEDFNLDMADPTVFTIVNERINLLSKTNSAAVKNSTVLKPFLPRGGSGGGAGGSSKSKKRRSESSDEDSDY</sequence>
<evidence type="ECO:0000313" key="2">
    <source>
        <dbReference type="EMBL" id="GLI62775.1"/>
    </source>
</evidence>
<proteinExistence type="predicted"/>
<organism evidence="2 3">
    <name type="scientific">Volvox africanus</name>
    <dbReference type="NCBI Taxonomy" id="51714"/>
    <lineage>
        <taxon>Eukaryota</taxon>
        <taxon>Viridiplantae</taxon>
        <taxon>Chlorophyta</taxon>
        <taxon>core chlorophytes</taxon>
        <taxon>Chlorophyceae</taxon>
        <taxon>CS clade</taxon>
        <taxon>Chlamydomonadales</taxon>
        <taxon>Volvocaceae</taxon>
        <taxon>Volvox</taxon>
    </lineage>
</organism>
<keyword evidence="3" id="KW-1185">Reference proteome</keyword>
<comment type="caution">
    <text evidence="2">The sequence shown here is derived from an EMBL/GenBank/DDBJ whole genome shotgun (WGS) entry which is preliminary data.</text>
</comment>
<feature type="compositionally biased region" description="Low complexity" evidence="1">
    <location>
        <begin position="127"/>
        <end position="146"/>
    </location>
</feature>
<feature type="region of interest" description="Disordered" evidence="1">
    <location>
        <begin position="241"/>
        <end position="273"/>
    </location>
</feature>
<protein>
    <recommendedName>
        <fullName evidence="4">Tudor domain-containing protein</fullName>
    </recommendedName>
</protein>
<evidence type="ECO:0008006" key="4">
    <source>
        <dbReference type="Google" id="ProtNLM"/>
    </source>
</evidence>
<name>A0ABQ5RYR2_9CHLO</name>
<dbReference type="EMBL" id="BSDZ01000013">
    <property type="protein sequence ID" value="GLI62775.1"/>
    <property type="molecule type" value="Genomic_DNA"/>
</dbReference>
<gene>
    <name evidence="2" type="ORF">VaNZ11_005521</name>
</gene>
<evidence type="ECO:0000256" key="1">
    <source>
        <dbReference type="SAM" id="MobiDB-lite"/>
    </source>
</evidence>
<feature type="region of interest" description="Disordered" evidence="1">
    <location>
        <begin position="97"/>
        <end position="153"/>
    </location>
</feature>
<accession>A0ABQ5RYR2</accession>
<reference evidence="2 3" key="1">
    <citation type="journal article" date="2023" name="IScience">
        <title>Expanded male sex-determining region conserved during the evolution of homothallism in the green alga Volvox.</title>
        <authorList>
            <person name="Yamamoto K."/>
            <person name="Matsuzaki R."/>
            <person name="Mahakham W."/>
            <person name="Heman W."/>
            <person name="Sekimoto H."/>
            <person name="Kawachi M."/>
            <person name="Minakuchi Y."/>
            <person name="Toyoda A."/>
            <person name="Nozaki H."/>
        </authorList>
    </citation>
    <scope>NUCLEOTIDE SEQUENCE [LARGE SCALE GENOMIC DNA]</scope>
    <source>
        <strain evidence="2 3">NIES-4468</strain>
    </source>
</reference>